<dbReference type="AlphaFoldDB" id="A0AAE3XIV6"/>
<keyword evidence="1" id="KW-1133">Transmembrane helix</keyword>
<keyword evidence="3" id="KW-1185">Reference proteome</keyword>
<keyword evidence="1" id="KW-0472">Membrane</keyword>
<proteinExistence type="predicted"/>
<feature type="transmembrane region" description="Helical" evidence="1">
    <location>
        <begin position="42"/>
        <end position="69"/>
    </location>
</feature>
<dbReference type="Pfam" id="PF07332">
    <property type="entry name" value="Phage_holin_3_6"/>
    <property type="match status" value="1"/>
</dbReference>
<comment type="caution">
    <text evidence="2">The sequence shown here is derived from an EMBL/GenBank/DDBJ whole genome shotgun (WGS) entry which is preliminary data.</text>
</comment>
<dbReference type="RefSeq" id="WP_309936677.1">
    <property type="nucleotide sequence ID" value="NZ_AP025305.1"/>
</dbReference>
<dbReference type="EMBL" id="JAVDQD010000001">
    <property type="protein sequence ID" value="MDR6237230.1"/>
    <property type="molecule type" value="Genomic_DNA"/>
</dbReference>
<evidence type="ECO:0000313" key="3">
    <source>
        <dbReference type="Proteomes" id="UP001185092"/>
    </source>
</evidence>
<gene>
    <name evidence="2" type="ORF">HNQ88_000206</name>
</gene>
<evidence type="ECO:0000313" key="2">
    <source>
        <dbReference type="EMBL" id="MDR6237230.1"/>
    </source>
</evidence>
<name>A0AAE3XIV6_9BACT</name>
<sequence length="139" mass="16100">MISKDKNNSRFSLESLVANLTGYIDSRLKLLKIQAQEDIAKFISIAIIVGVQMIMLIWLVLFLSFALAFTVGQMLHHIGIGFFIITAFYFALFIIIFVKRNIIIRKIVNAFYNRMDDAEKMWTSQQQEISKENDNEQES</sequence>
<dbReference type="Proteomes" id="UP001185092">
    <property type="component" value="Unassembled WGS sequence"/>
</dbReference>
<organism evidence="2 3">
    <name type="scientific">Aureibacter tunicatorum</name>
    <dbReference type="NCBI Taxonomy" id="866807"/>
    <lineage>
        <taxon>Bacteria</taxon>
        <taxon>Pseudomonadati</taxon>
        <taxon>Bacteroidota</taxon>
        <taxon>Cytophagia</taxon>
        <taxon>Cytophagales</taxon>
        <taxon>Persicobacteraceae</taxon>
        <taxon>Aureibacter</taxon>
    </lineage>
</organism>
<feature type="transmembrane region" description="Helical" evidence="1">
    <location>
        <begin position="75"/>
        <end position="98"/>
    </location>
</feature>
<dbReference type="InterPro" id="IPR009937">
    <property type="entry name" value="Phage_holin_3_6"/>
</dbReference>
<accession>A0AAE3XIV6</accession>
<evidence type="ECO:0000256" key="1">
    <source>
        <dbReference type="SAM" id="Phobius"/>
    </source>
</evidence>
<keyword evidence="1" id="KW-0812">Transmembrane</keyword>
<protein>
    <submittedName>
        <fullName evidence="2">Membrane protein YqjE</fullName>
    </submittedName>
</protein>
<reference evidence="2" key="1">
    <citation type="submission" date="2023-07" db="EMBL/GenBank/DDBJ databases">
        <title>Genomic Encyclopedia of Type Strains, Phase IV (KMG-IV): sequencing the most valuable type-strain genomes for metagenomic binning, comparative biology and taxonomic classification.</title>
        <authorList>
            <person name="Goeker M."/>
        </authorList>
    </citation>
    <scope>NUCLEOTIDE SEQUENCE</scope>
    <source>
        <strain evidence="2">DSM 26174</strain>
    </source>
</reference>